<accession>A0A0N4ZGG0</accession>
<feature type="compositionally biased region" description="Low complexity" evidence="1">
    <location>
        <begin position="39"/>
        <end position="52"/>
    </location>
</feature>
<evidence type="ECO:0000313" key="3">
    <source>
        <dbReference type="WBParaSite" id="PTRK_0000686900.1"/>
    </source>
</evidence>
<proteinExistence type="predicted"/>
<evidence type="ECO:0000313" key="2">
    <source>
        <dbReference type="Proteomes" id="UP000038045"/>
    </source>
</evidence>
<dbReference type="WBParaSite" id="PTRK_0000686900.1">
    <property type="protein sequence ID" value="PTRK_0000686900.1"/>
    <property type="gene ID" value="PTRK_0000686900"/>
</dbReference>
<reference evidence="3" key="1">
    <citation type="submission" date="2017-02" db="UniProtKB">
        <authorList>
            <consortium name="WormBaseParasite"/>
        </authorList>
    </citation>
    <scope>IDENTIFICATION</scope>
</reference>
<dbReference type="Proteomes" id="UP000038045">
    <property type="component" value="Unplaced"/>
</dbReference>
<sequence>VGDLKYSDAHVLANEPSQSLKGQTKKTTKKSSSTKKKSGPPTKKSIPTTKKK</sequence>
<name>A0A0N4ZGG0_PARTI</name>
<evidence type="ECO:0000256" key="1">
    <source>
        <dbReference type="SAM" id="MobiDB-lite"/>
    </source>
</evidence>
<protein>
    <submittedName>
        <fullName evidence="3">Histone H1</fullName>
    </submittedName>
</protein>
<keyword evidence="2" id="KW-1185">Reference proteome</keyword>
<dbReference type="AlphaFoldDB" id="A0A0N4ZGG0"/>
<feature type="region of interest" description="Disordered" evidence="1">
    <location>
        <begin position="1"/>
        <end position="52"/>
    </location>
</feature>
<organism evidence="2 3">
    <name type="scientific">Parastrongyloides trichosuri</name>
    <name type="common">Possum-specific nematode worm</name>
    <dbReference type="NCBI Taxonomy" id="131310"/>
    <lineage>
        <taxon>Eukaryota</taxon>
        <taxon>Metazoa</taxon>
        <taxon>Ecdysozoa</taxon>
        <taxon>Nematoda</taxon>
        <taxon>Chromadorea</taxon>
        <taxon>Rhabditida</taxon>
        <taxon>Tylenchina</taxon>
        <taxon>Panagrolaimomorpha</taxon>
        <taxon>Strongyloidoidea</taxon>
        <taxon>Strongyloididae</taxon>
        <taxon>Parastrongyloides</taxon>
    </lineage>
</organism>
<feature type="compositionally biased region" description="Basic residues" evidence="1">
    <location>
        <begin position="23"/>
        <end position="38"/>
    </location>
</feature>